<evidence type="ECO:0000313" key="2">
    <source>
        <dbReference type="EMBL" id="KAF9577818.1"/>
    </source>
</evidence>
<evidence type="ECO:0008006" key="4">
    <source>
        <dbReference type="Google" id="ProtNLM"/>
    </source>
</evidence>
<dbReference type="AlphaFoldDB" id="A0A9P6FLG9"/>
<dbReference type="EMBL" id="JAABOA010004333">
    <property type="protein sequence ID" value="KAF9577818.1"/>
    <property type="molecule type" value="Genomic_DNA"/>
</dbReference>
<feature type="non-terminal residue" evidence="2">
    <location>
        <position position="1"/>
    </location>
</feature>
<organism evidence="2 3">
    <name type="scientific">Lunasporangiospora selenospora</name>
    <dbReference type="NCBI Taxonomy" id="979761"/>
    <lineage>
        <taxon>Eukaryota</taxon>
        <taxon>Fungi</taxon>
        <taxon>Fungi incertae sedis</taxon>
        <taxon>Mucoromycota</taxon>
        <taxon>Mortierellomycotina</taxon>
        <taxon>Mortierellomycetes</taxon>
        <taxon>Mortierellales</taxon>
        <taxon>Mortierellaceae</taxon>
        <taxon>Lunasporangiospora</taxon>
    </lineage>
</organism>
<evidence type="ECO:0000256" key="1">
    <source>
        <dbReference type="SAM" id="MobiDB-lite"/>
    </source>
</evidence>
<dbReference type="OrthoDB" id="2428218at2759"/>
<protein>
    <recommendedName>
        <fullName evidence="4">Zn(2)-C6 fungal-type domain-containing protein</fullName>
    </recommendedName>
</protein>
<reference evidence="2" key="1">
    <citation type="journal article" date="2020" name="Fungal Divers.">
        <title>Resolving the Mortierellaceae phylogeny through synthesis of multi-gene phylogenetics and phylogenomics.</title>
        <authorList>
            <person name="Vandepol N."/>
            <person name="Liber J."/>
            <person name="Desiro A."/>
            <person name="Na H."/>
            <person name="Kennedy M."/>
            <person name="Barry K."/>
            <person name="Grigoriev I.V."/>
            <person name="Miller A.N."/>
            <person name="O'Donnell K."/>
            <person name="Stajich J.E."/>
            <person name="Bonito G."/>
        </authorList>
    </citation>
    <scope>NUCLEOTIDE SEQUENCE</scope>
    <source>
        <strain evidence="2">KOD1015</strain>
    </source>
</reference>
<sequence>MAATATISATTSLSVVSRSAMTLVSAPVAAGLAAPLSPPSSPTSSTGPTSADGLDNVPLLKRDATHLAESQDAMLAMASSPAAAPSPVSEPASPPPSLASDPVGDVPDVSLPGPTLELPRSASAGHQAPIHASLLSDLGPAATEAAVEATSDEATPTTITAKVAVAATMTTTAATEAATEAVISTTTASTTVTTTPTSTVPAETALTGVVIAASTAASASEATTFFDDVINARQPPANILTLSPTTSLPELYHDFFDNHPELFDSDPSSDPEMDELMVDLDGEDYSSAMAAVLRARAMGDKIPVPIQAPLIADRPKLETIDTINLMLRHHPQGGSGRLPMANHAMGSGGPHCFSAQEEQAPQRRKKASRACFHCQKAHLTCDD</sequence>
<comment type="caution">
    <text evidence="2">The sequence shown here is derived from an EMBL/GenBank/DDBJ whole genome shotgun (WGS) entry which is preliminary data.</text>
</comment>
<dbReference type="Proteomes" id="UP000780801">
    <property type="component" value="Unassembled WGS sequence"/>
</dbReference>
<keyword evidence="3" id="KW-1185">Reference proteome</keyword>
<accession>A0A9P6FLG9</accession>
<feature type="region of interest" description="Disordered" evidence="1">
    <location>
        <begin position="76"/>
        <end position="124"/>
    </location>
</feature>
<proteinExistence type="predicted"/>
<feature type="region of interest" description="Disordered" evidence="1">
    <location>
        <begin position="32"/>
        <end position="61"/>
    </location>
</feature>
<name>A0A9P6FLG9_9FUNG</name>
<gene>
    <name evidence="2" type="ORF">BGW38_006732</name>
</gene>
<evidence type="ECO:0000313" key="3">
    <source>
        <dbReference type="Proteomes" id="UP000780801"/>
    </source>
</evidence>
<feature type="compositionally biased region" description="Low complexity" evidence="1">
    <location>
        <begin position="42"/>
        <end position="51"/>
    </location>
</feature>
<feature type="compositionally biased region" description="Low complexity" evidence="1">
    <location>
        <begin position="76"/>
        <end position="91"/>
    </location>
</feature>